<sequence length="216" mass="24140">MAESSGHHIYELLDSKSSSDETITDRSDQNDETGPVVVAGRSYECVFCKRGFTTAQALGGHMNIHRKNRGPKATKLHRNNIDPTLAASSKLGEENYATTFRSFLAIQSYPPLQYLANKAPEGIHVNYQTYNFPAATATWSSDNMGRVPPPDQVGHDDDPREYLSLGIGVTSREEEEEESIDDEEILEKNNNKEKISGLDYNEDVELDLELRLGYDP</sequence>
<evidence type="ECO:0000256" key="4">
    <source>
        <dbReference type="ARBA" id="ARBA00022833"/>
    </source>
</evidence>
<gene>
    <name evidence="11" type="ORF">TorRG33x02_092720</name>
</gene>
<evidence type="ECO:0000256" key="9">
    <source>
        <dbReference type="SAM" id="MobiDB-lite"/>
    </source>
</evidence>
<keyword evidence="6" id="KW-0804">Transcription</keyword>
<dbReference type="InterPro" id="IPR036236">
    <property type="entry name" value="Znf_C2H2_sf"/>
</dbReference>
<dbReference type="Gene3D" id="3.30.160.60">
    <property type="entry name" value="Classic Zinc Finger"/>
    <property type="match status" value="1"/>
</dbReference>
<dbReference type="OrthoDB" id="780709at2759"/>
<feature type="compositionally biased region" description="Acidic residues" evidence="9">
    <location>
        <begin position="173"/>
        <end position="185"/>
    </location>
</feature>
<evidence type="ECO:0000256" key="1">
    <source>
        <dbReference type="ARBA" id="ARBA00004123"/>
    </source>
</evidence>
<keyword evidence="3 8" id="KW-0863">Zinc-finger</keyword>
<name>A0A2P5FBB0_TREOI</name>
<dbReference type="InParanoid" id="A0A2P5FBB0"/>
<keyword evidence="2" id="KW-0479">Metal-binding</keyword>
<dbReference type="PANTHER" id="PTHR45801:SF111">
    <property type="entry name" value="C2H2 AND C2HC ZINC FINGERS SUPERFAMILY PROTEIN"/>
    <property type="match status" value="1"/>
</dbReference>
<dbReference type="GO" id="GO:0008270">
    <property type="term" value="F:zinc ion binding"/>
    <property type="evidence" value="ECO:0007669"/>
    <property type="project" value="UniProtKB-KW"/>
</dbReference>
<dbReference type="SUPFAM" id="SSF57667">
    <property type="entry name" value="beta-beta-alpha zinc fingers"/>
    <property type="match status" value="1"/>
</dbReference>
<evidence type="ECO:0000313" key="12">
    <source>
        <dbReference type="Proteomes" id="UP000237000"/>
    </source>
</evidence>
<dbReference type="GO" id="GO:0005634">
    <property type="term" value="C:nucleus"/>
    <property type="evidence" value="ECO:0007669"/>
    <property type="project" value="UniProtKB-SubCell"/>
</dbReference>
<feature type="region of interest" description="Disordered" evidence="9">
    <location>
        <begin position="1"/>
        <end position="35"/>
    </location>
</feature>
<dbReference type="Pfam" id="PF13912">
    <property type="entry name" value="zf-C2H2_6"/>
    <property type="match status" value="1"/>
</dbReference>
<feature type="compositionally biased region" description="Basic and acidic residues" evidence="9">
    <location>
        <begin position="1"/>
        <end position="29"/>
    </location>
</feature>
<evidence type="ECO:0000256" key="3">
    <source>
        <dbReference type="ARBA" id="ARBA00022771"/>
    </source>
</evidence>
<accession>A0A2P5FBB0</accession>
<reference evidence="12" key="1">
    <citation type="submission" date="2016-06" db="EMBL/GenBank/DDBJ databases">
        <title>Parallel loss of symbiosis genes in relatives of nitrogen-fixing non-legume Parasponia.</title>
        <authorList>
            <person name="Van Velzen R."/>
            <person name="Holmer R."/>
            <person name="Bu F."/>
            <person name="Rutten L."/>
            <person name="Van Zeijl A."/>
            <person name="Liu W."/>
            <person name="Santuari L."/>
            <person name="Cao Q."/>
            <person name="Sharma T."/>
            <person name="Shen D."/>
            <person name="Roswanjaya Y."/>
            <person name="Wardhani T."/>
            <person name="Kalhor M.S."/>
            <person name="Jansen J."/>
            <person name="Van den Hoogen J."/>
            <person name="Gungor B."/>
            <person name="Hartog M."/>
            <person name="Hontelez J."/>
            <person name="Verver J."/>
            <person name="Yang W.-C."/>
            <person name="Schijlen E."/>
            <person name="Repin R."/>
            <person name="Schilthuizen M."/>
            <person name="Schranz E."/>
            <person name="Heidstra R."/>
            <person name="Miyata K."/>
            <person name="Fedorova E."/>
            <person name="Kohlen W."/>
            <person name="Bisseling T."/>
            <person name="Smit S."/>
            <person name="Geurts R."/>
        </authorList>
    </citation>
    <scope>NUCLEOTIDE SEQUENCE [LARGE SCALE GENOMIC DNA]</scope>
    <source>
        <strain evidence="12">cv. RG33-2</strain>
    </source>
</reference>
<keyword evidence="4" id="KW-0862">Zinc</keyword>
<evidence type="ECO:0000256" key="5">
    <source>
        <dbReference type="ARBA" id="ARBA00023015"/>
    </source>
</evidence>
<dbReference type="EMBL" id="JXTC01000047">
    <property type="protein sequence ID" value="PON95073.1"/>
    <property type="molecule type" value="Genomic_DNA"/>
</dbReference>
<keyword evidence="7" id="KW-0539">Nucleus</keyword>
<dbReference type="PROSITE" id="PS00028">
    <property type="entry name" value="ZINC_FINGER_C2H2_1"/>
    <property type="match status" value="1"/>
</dbReference>
<evidence type="ECO:0000256" key="2">
    <source>
        <dbReference type="ARBA" id="ARBA00022723"/>
    </source>
</evidence>
<dbReference type="PANTHER" id="PTHR45801">
    <property type="entry name" value="OS07G0101800 PROTEIN"/>
    <property type="match status" value="1"/>
</dbReference>
<evidence type="ECO:0000313" key="11">
    <source>
        <dbReference type="EMBL" id="PON95073.1"/>
    </source>
</evidence>
<dbReference type="InterPro" id="IPR052426">
    <property type="entry name" value="Plant_dev_regulator"/>
</dbReference>
<protein>
    <submittedName>
        <fullName evidence="11">Yin/yang transcription factor</fullName>
    </submittedName>
</protein>
<evidence type="ECO:0000256" key="7">
    <source>
        <dbReference type="ARBA" id="ARBA00023242"/>
    </source>
</evidence>
<keyword evidence="5" id="KW-0805">Transcription regulation</keyword>
<feature type="domain" description="C2H2-type" evidence="10">
    <location>
        <begin position="43"/>
        <end position="70"/>
    </location>
</feature>
<proteinExistence type="predicted"/>
<organism evidence="11 12">
    <name type="scientific">Trema orientale</name>
    <name type="common">Charcoal tree</name>
    <name type="synonym">Celtis orientalis</name>
    <dbReference type="NCBI Taxonomy" id="63057"/>
    <lineage>
        <taxon>Eukaryota</taxon>
        <taxon>Viridiplantae</taxon>
        <taxon>Streptophyta</taxon>
        <taxon>Embryophyta</taxon>
        <taxon>Tracheophyta</taxon>
        <taxon>Spermatophyta</taxon>
        <taxon>Magnoliopsida</taxon>
        <taxon>eudicotyledons</taxon>
        <taxon>Gunneridae</taxon>
        <taxon>Pentapetalae</taxon>
        <taxon>rosids</taxon>
        <taxon>fabids</taxon>
        <taxon>Rosales</taxon>
        <taxon>Cannabaceae</taxon>
        <taxon>Trema</taxon>
    </lineage>
</organism>
<keyword evidence="12" id="KW-1185">Reference proteome</keyword>
<dbReference type="PROSITE" id="PS50157">
    <property type="entry name" value="ZINC_FINGER_C2H2_2"/>
    <property type="match status" value="1"/>
</dbReference>
<feature type="region of interest" description="Disordered" evidence="9">
    <location>
        <begin position="170"/>
        <end position="189"/>
    </location>
</feature>
<comment type="subcellular location">
    <subcellularLocation>
        <location evidence="1">Nucleus</location>
    </subcellularLocation>
</comment>
<evidence type="ECO:0000256" key="8">
    <source>
        <dbReference type="PROSITE-ProRule" id="PRU00042"/>
    </source>
</evidence>
<dbReference type="STRING" id="63057.A0A2P5FBB0"/>
<evidence type="ECO:0000259" key="10">
    <source>
        <dbReference type="PROSITE" id="PS50157"/>
    </source>
</evidence>
<comment type="caution">
    <text evidence="11">The sequence shown here is derived from an EMBL/GenBank/DDBJ whole genome shotgun (WGS) entry which is preliminary data.</text>
</comment>
<dbReference type="Proteomes" id="UP000237000">
    <property type="component" value="Unassembled WGS sequence"/>
</dbReference>
<dbReference type="AlphaFoldDB" id="A0A2P5FBB0"/>
<dbReference type="InterPro" id="IPR013087">
    <property type="entry name" value="Znf_C2H2_type"/>
</dbReference>
<evidence type="ECO:0000256" key="6">
    <source>
        <dbReference type="ARBA" id="ARBA00023163"/>
    </source>
</evidence>